<dbReference type="RefSeq" id="WP_209853663.1">
    <property type="nucleotide sequence ID" value="NZ_JAGGJV010000005.1"/>
</dbReference>
<dbReference type="Proteomes" id="UP000823786">
    <property type="component" value="Unassembled WGS sequence"/>
</dbReference>
<evidence type="ECO:0000313" key="1">
    <source>
        <dbReference type="EMBL" id="MBP1859637.1"/>
    </source>
</evidence>
<dbReference type="EMBL" id="JAGGJV010000005">
    <property type="protein sequence ID" value="MBP1859637.1"/>
    <property type="molecule type" value="Genomic_DNA"/>
</dbReference>
<name>A0ABS4ENX0_9HYPH</name>
<accession>A0ABS4ENX0</accession>
<organism evidence="1 2">
    <name type="scientific">Rhizobium herbae</name>
    <dbReference type="NCBI Taxonomy" id="508661"/>
    <lineage>
        <taxon>Bacteria</taxon>
        <taxon>Pseudomonadati</taxon>
        <taxon>Pseudomonadota</taxon>
        <taxon>Alphaproteobacteria</taxon>
        <taxon>Hyphomicrobiales</taxon>
        <taxon>Rhizobiaceae</taxon>
        <taxon>Rhizobium/Agrobacterium group</taxon>
        <taxon>Rhizobium</taxon>
    </lineage>
</organism>
<reference evidence="1 2" key="1">
    <citation type="submission" date="2021-03" db="EMBL/GenBank/DDBJ databases">
        <title>Genomic Encyclopedia of Type Strains, Phase IV (KMG-IV): sequencing the most valuable type-strain genomes for metagenomic binning, comparative biology and taxonomic classification.</title>
        <authorList>
            <person name="Goeker M."/>
        </authorList>
    </citation>
    <scope>NUCLEOTIDE SEQUENCE [LARGE SCALE GENOMIC DNA]</scope>
    <source>
        <strain evidence="1 2">DSM 26427</strain>
    </source>
</reference>
<proteinExistence type="predicted"/>
<protein>
    <submittedName>
        <fullName evidence="1">Uncharacterized protein</fullName>
    </submittedName>
</protein>
<gene>
    <name evidence="1" type="ORF">J2Z75_003154</name>
</gene>
<sequence length="174" mass="18811">MLAAPATAAERQTLPGTSWSIVPPDGFELKLEPVAMFFHPSGAMLLVIDTPLKPLDITKMAKPGTISGQGKNAMRIDELRETTVDGRRTILLRGHATVRDLDVYSVYIEGETTMDTIIASVPTGAAVENADLEKAALSAIETPKTIEERIAILKGSGCDQNAFPAKINYKIDRF</sequence>
<comment type="caution">
    <text evidence="1">The sequence shown here is derived from an EMBL/GenBank/DDBJ whole genome shotgun (WGS) entry which is preliminary data.</text>
</comment>
<evidence type="ECO:0000313" key="2">
    <source>
        <dbReference type="Proteomes" id="UP000823786"/>
    </source>
</evidence>
<keyword evidence="2" id="KW-1185">Reference proteome</keyword>